<evidence type="ECO:0000313" key="3">
    <source>
        <dbReference type="Proteomes" id="UP000249061"/>
    </source>
</evidence>
<dbReference type="Proteomes" id="UP000249061">
    <property type="component" value="Unassembled WGS sequence"/>
</dbReference>
<dbReference type="AlphaFoldDB" id="A0A2W5SQW9"/>
<keyword evidence="1" id="KW-1133">Transmembrane helix</keyword>
<dbReference type="EMBL" id="QFQP01000048">
    <property type="protein sequence ID" value="PZR05120.1"/>
    <property type="molecule type" value="Genomic_DNA"/>
</dbReference>
<keyword evidence="1" id="KW-0472">Membrane</keyword>
<proteinExistence type="predicted"/>
<comment type="caution">
    <text evidence="2">The sequence shown here is derived from an EMBL/GenBank/DDBJ whole genome shotgun (WGS) entry which is preliminary data.</text>
</comment>
<protein>
    <submittedName>
        <fullName evidence="2">Uncharacterized protein</fullName>
    </submittedName>
</protein>
<evidence type="ECO:0000313" key="2">
    <source>
        <dbReference type="EMBL" id="PZR05120.1"/>
    </source>
</evidence>
<sequence>MRIFFNVLAVACAGLAGFGFWIMWAVQHSPGDDNPIALIGAFFLGVGACLAALFAWVATRFRAARA</sequence>
<organism evidence="2 3">
    <name type="scientific">Archangium gephyra</name>
    <dbReference type="NCBI Taxonomy" id="48"/>
    <lineage>
        <taxon>Bacteria</taxon>
        <taxon>Pseudomonadati</taxon>
        <taxon>Myxococcota</taxon>
        <taxon>Myxococcia</taxon>
        <taxon>Myxococcales</taxon>
        <taxon>Cystobacterineae</taxon>
        <taxon>Archangiaceae</taxon>
        <taxon>Archangium</taxon>
    </lineage>
</organism>
<feature type="transmembrane region" description="Helical" evidence="1">
    <location>
        <begin position="7"/>
        <end position="24"/>
    </location>
</feature>
<reference evidence="2 3" key="1">
    <citation type="submission" date="2017-08" db="EMBL/GenBank/DDBJ databases">
        <title>Infants hospitalized years apart are colonized by the same room-sourced microbial strains.</title>
        <authorList>
            <person name="Brooks B."/>
            <person name="Olm M.R."/>
            <person name="Firek B.A."/>
            <person name="Baker R."/>
            <person name="Thomas B.C."/>
            <person name="Morowitz M.J."/>
            <person name="Banfield J.F."/>
        </authorList>
    </citation>
    <scope>NUCLEOTIDE SEQUENCE [LARGE SCALE GENOMIC DNA]</scope>
    <source>
        <strain evidence="2">S2_003_000_R2_14</strain>
    </source>
</reference>
<name>A0A2W5SQW9_9BACT</name>
<evidence type="ECO:0000256" key="1">
    <source>
        <dbReference type="SAM" id="Phobius"/>
    </source>
</evidence>
<feature type="transmembrane region" description="Helical" evidence="1">
    <location>
        <begin position="36"/>
        <end position="58"/>
    </location>
</feature>
<accession>A0A2W5SQW9</accession>
<keyword evidence="1" id="KW-0812">Transmembrane</keyword>
<gene>
    <name evidence="2" type="ORF">DI536_33025</name>
</gene>